<reference evidence="3" key="2">
    <citation type="submission" date="2017-02" db="UniProtKB">
        <authorList>
            <consortium name="WormBaseParasite"/>
        </authorList>
    </citation>
    <scope>IDENTIFICATION</scope>
</reference>
<evidence type="ECO:0000313" key="3">
    <source>
        <dbReference type="WBParaSite" id="ACAC_0000456501-mRNA-1"/>
    </source>
</evidence>
<sequence>MKLVLICVLFALCANVELSPLSSAERSSSAKTFEEKLEDEYQLKYQPNSNATRRLTEQLDNTDGKIMKGLTLSTKKNTEQVVTTKDYVEAENGGHIY</sequence>
<name>A0A0K0D3C0_ANGCA</name>
<dbReference type="AlphaFoldDB" id="A0A0K0D3C0"/>
<protein>
    <submittedName>
        <fullName evidence="3">Inhibitor_I29 domain-containing protein</fullName>
    </submittedName>
</protein>
<dbReference type="Proteomes" id="UP000035642">
    <property type="component" value="Unassembled WGS sequence"/>
</dbReference>
<feature type="chain" id="PRO_5005326586" evidence="1">
    <location>
        <begin position="19"/>
        <end position="97"/>
    </location>
</feature>
<evidence type="ECO:0000256" key="1">
    <source>
        <dbReference type="SAM" id="SignalP"/>
    </source>
</evidence>
<feature type="signal peptide" evidence="1">
    <location>
        <begin position="1"/>
        <end position="18"/>
    </location>
</feature>
<reference evidence="2" key="1">
    <citation type="submission" date="2012-09" db="EMBL/GenBank/DDBJ databases">
        <authorList>
            <person name="Martin A.A."/>
        </authorList>
    </citation>
    <scope>NUCLEOTIDE SEQUENCE</scope>
</reference>
<evidence type="ECO:0000313" key="2">
    <source>
        <dbReference type="Proteomes" id="UP000035642"/>
    </source>
</evidence>
<proteinExistence type="predicted"/>
<dbReference type="WBParaSite" id="ACAC_0000456501-mRNA-1">
    <property type="protein sequence ID" value="ACAC_0000456501-mRNA-1"/>
    <property type="gene ID" value="ACAC_0000456501"/>
</dbReference>
<accession>A0A0K0D3C0</accession>
<organism evidence="2 3">
    <name type="scientific">Angiostrongylus cantonensis</name>
    <name type="common">Rat lungworm</name>
    <dbReference type="NCBI Taxonomy" id="6313"/>
    <lineage>
        <taxon>Eukaryota</taxon>
        <taxon>Metazoa</taxon>
        <taxon>Ecdysozoa</taxon>
        <taxon>Nematoda</taxon>
        <taxon>Chromadorea</taxon>
        <taxon>Rhabditida</taxon>
        <taxon>Rhabditina</taxon>
        <taxon>Rhabditomorpha</taxon>
        <taxon>Strongyloidea</taxon>
        <taxon>Metastrongylidae</taxon>
        <taxon>Angiostrongylus</taxon>
    </lineage>
</organism>
<keyword evidence="1" id="KW-0732">Signal</keyword>
<keyword evidence="2" id="KW-1185">Reference proteome</keyword>